<feature type="transmembrane region" description="Helical" evidence="7">
    <location>
        <begin position="195"/>
        <end position="218"/>
    </location>
</feature>
<evidence type="ECO:0000256" key="2">
    <source>
        <dbReference type="ARBA" id="ARBA00022679"/>
    </source>
</evidence>
<keyword evidence="4 7" id="KW-1133">Transmembrane helix</keyword>
<dbReference type="InterPro" id="IPR001594">
    <property type="entry name" value="Palmitoyltrfase_DHHC"/>
</dbReference>
<keyword evidence="5 7" id="KW-0472">Membrane</keyword>
<dbReference type="OrthoDB" id="9909019at2759"/>
<dbReference type="AlphaFoldDB" id="A0A5N4AGP5"/>
<evidence type="ECO:0000256" key="4">
    <source>
        <dbReference type="ARBA" id="ARBA00022989"/>
    </source>
</evidence>
<dbReference type="InParanoid" id="A0A5N4AGP5"/>
<feature type="transmembrane region" description="Helical" evidence="7">
    <location>
        <begin position="159"/>
        <end position="183"/>
    </location>
</feature>
<protein>
    <recommendedName>
        <fullName evidence="7">Palmitoyltransferase</fullName>
        <ecNumber evidence="7">2.3.1.225</ecNumber>
    </recommendedName>
</protein>
<feature type="domain" description="Palmitoyltransferase DHHC" evidence="8">
    <location>
        <begin position="114"/>
        <end position="234"/>
    </location>
</feature>
<feature type="transmembrane region" description="Helical" evidence="7">
    <location>
        <begin position="6"/>
        <end position="26"/>
    </location>
</feature>
<organism evidence="9 10">
    <name type="scientific">Photinus pyralis</name>
    <name type="common">Common eastern firefly</name>
    <name type="synonym">Lampyris pyralis</name>
    <dbReference type="NCBI Taxonomy" id="7054"/>
    <lineage>
        <taxon>Eukaryota</taxon>
        <taxon>Metazoa</taxon>
        <taxon>Ecdysozoa</taxon>
        <taxon>Arthropoda</taxon>
        <taxon>Hexapoda</taxon>
        <taxon>Insecta</taxon>
        <taxon>Pterygota</taxon>
        <taxon>Neoptera</taxon>
        <taxon>Endopterygota</taxon>
        <taxon>Coleoptera</taxon>
        <taxon>Polyphaga</taxon>
        <taxon>Elateriformia</taxon>
        <taxon>Elateroidea</taxon>
        <taxon>Lampyridae</taxon>
        <taxon>Lampyrinae</taxon>
        <taxon>Photinus</taxon>
    </lineage>
</organism>
<evidence type="ECO:0000256" key="6">
    <source>
        <dbReference type="ARBA" id="ARBA00023315"/>
    </source>
</evidence>
<gene>
    <name evidence="9" type="ORF">PPYR_10583</name>
</gene>
<evidence type="ECO:0000259" key="8">
    <source>
        <dbReference type="Pfam" id="PF01529"/>
    </source>
</evidence>
<name>A0A5N4AGP5_PHOPY</name>
<feature type="transmembrane region" description="Helical" evidence="7">
    <location>
        <begin position="38"/>
        <end position="60"/>
    </location>
</feature>
<evidence type="ECO:0000256" key="7">
    <source>
        <dbReference type="RuleBase" id="RU079119"/>
    </source>
</evidence>
<accession>A0A5N4AGP5</accession>
<dbReference type="PROSITE" id="PS50216">
    <property type="entry name" value="DHHC"/>
    <property type="match status" value="1"/>
</dbReference>
<comment type="similarity">
    <text evidence="7">Belongs to the DHHC palmitoyltransferase family.</text>
</comment>
<dbReference type="PANTHER" id="PTHR12246">
    <property type="entry name" value="PALMITOYLTRANSFERASE ZDHHC16"/>
    <property type="match status" value="1"/>
</dbReference>
<keyword evidence="10" id="KW-1185">Reference proteome</keyword>
<evidence type="ECO:0000313" key="10">
    <source>
        <dbReference type="Proteomes" id="UP000327044"/>
    </source>
</evidence>
<comment type="caution">
    <text evidence="9">The sequence shown here is derived from an EMBL/GenBank/DDBJ whole genome shotgun (WGS) entry which is preliminary data.</text>
</comment>
<dbReference type="EC" id="2.3.1.225" evidence="7"/>
<evidence type="ECO:0000256" key="3">
    <source>
        <dbReference type="ARBA" id="ARBA00022692"/>
    </source>
</evidence>
<dbReference type="InterPro" id="IPR039859">
    <property type="entry name" value="PFA4/ZDH16/20/ERF2-like"/>
</dbReference>
<dbReference type="Pfam" id="PF01529">
    <property type="entry name" value="DHHC"/>
    <property type="match status" value="1"/>
</dbReference>
<keyword evidence="3 7" id="KW-0812">Transmembrane</keyword>
<comment type="domain">
    <text evidence="7">The DHHC domain is required for palmitoyltransferase activity.</text>
</comment>
<keyword evidence="6 7" id="KW-0012">Acyltransferase</keyword>
<evidence type="ECO:0000313" key="9">
    <source>
        <dbReference type="EMBL" id="KAB0796522.1"/>
    </source>
</evidence>
<dbReference type="GO" id="GO:0016020">
    <property type="term" value="C:membrane"/>
    <property type="evidence" value="ECO:0007669"/>
    <property type="project" value="UniProtKB-SubCell"/>
</dbReference>
<proteinExistence type="inferred from homology"/>
<evidence type="ECO:0000256" key="5">
    <source>
        <dbReference type="ARBA" id="ARBA00023136"/>
    </source>
</evidence>
<dbReference type="EMBL" id="VVIM01000007">
    <property type="protein sequence ID" value="KAB0796522.1"/>
    <property type="molecule type" value="Genomic_DNA"/>
</dbReference>
<sequence>MSLDRLILPISILILNIWIYYVYVVEVCIKLIADVQTLTWYLTIFHILYIMMHCCLYKTIFGPTPTVPRSFRISDELFHRLKDLESGPQINAMLLQFCNANELTVVTRNADGHIRFCKKCKHVKPDRTHHCSACGQCVLKMDHHCPWLNSCIHLWNYKFFVLLLFYTSLNCIFFLATSVKYFLQFWAKSPVNYDLFHMTVGFMYVTIMSILLTVFFIYHLTQICSNRTTIELIQRPIFSDANEDLTFDLGTCGNIREVMGNSCCLWFLPIDTNECNGIDYPLARGKE</sequence>
<evidence type="ECO:0000256" key="1">
    <source>
        <dbReference type="ARBA" id="ARBA00004141"/>
    </source>
</evidence>
<comment type="subcellular location">
    <subcellularLocation>
        <location evidence="1">Membrane</location>
        <topology evidence="1">Multi-pass membrane protein</topology>
    </subcellularLocation>
</comment>
<comment type="catalytic activity">
    <reaction evidence="7">
        <text>L-cysteinyl-[protein] + hexadecanoyl-CoA = S-hexadecanoyl-L-cysteinyl-[protein] + CoA</text>
        <dbReference type="Rhea" id="RHEA:36683"/>
        <dbReference type="Rhea" id="RHEA-COMP:10131"/>
        <dbReference type="Rhea" id="RHEA-COMP:11032"/>
        <dbReference type="ChEBI" id="CHEBI:29950"/>
        <dbReference type="ChEBI" id="CHEBI:57287"/>
        <dbReference type="ChEBI" id="CHEBI:57379"/>
        <dbReference type="ChEBI" id="CHEBI:74151"/>
        <dbReference type="EC" id="2.3.1.225"/>
    </reaction>
</comment>
<dbReference type="GO" id="GO:0019706">
    <property type="term" value="F:protein-cysteine S-palmitoyltransferase activity"/>
    <property type="evidence" value="ECO:0007669"/>
    <property type="project" value="UniProtKB-EC"/>
</dbReference>
<keyword evidence="2 7" id="KW-0808">Transferase</keyword>
<dbReference type="Proteomes" id="UP000327044">
    <property type="component" value="Unassembled WGS sequence"/>
</dbReference>
<reference evidence="9 10" key="1">
    <citation type="journal article" date="2018" name="Elife">
        <title>Firefly genomes illuminate parallel origins of bioluminescence in beetles.</title>
        <authorList>
            <person name="Fallon T.R."/>
            <person name="Lower S.E."/>
            <person name="Chang C.H."/>
            <person name="Bessho-Uehara M."/>
            <person name="Martin G.J."/>
            <person name="Bewick A.J."/>
            <person name="Behringer M."/>
            <person name="Debat H.J."/>
            <person name="Wong I."/>
            <person name="Day J.C."/>
            <person name="Suvorov A."/>
            <person name="Silva C.J."/>
            <person name="Stanger-Hall K.F."/>
            <person name="Hall D.W."/>
            <person name="Schmitz R.J."/>
            <person name="Nelson D.R."/>
            <person name="Lewis S.M."/>
            <person name="Shigenobu S."/>
            <person name="Bybee S.M."/>
            <person name="Larracuente A.M."/>
            <person name="Oba Y."/>
            <person name="Weng J.K."/>
        </authorList>
    </citation>
    <scope>NUCLEOTIDE SEQUENCE [LARGE SCALE GENOMIC DNA]</scope>
    <source>
        <strain evidence="9">1611_PpyrPB1</strain>
        <tissue evidence="9">Whole body</tissue>
    </source>
</reference>